<dbReference type="AlphaFoldDB" id="A0A1W1VXT5"/>
<dbReference type="GO" id="GO:0003700">
    <property type="term" value="F:DNA-binding transcription factor activity"/>
    <property type="evidence" value="ECO:0007669"/>
    <property type="project" value="TreeGrafter"/>
</dbReference>
<keyword evidence="9" id="KW-1185">Reference proteome</keyword>
<dbReference type="Gene3D" id="3.30.450.40">
    <property type="match status" value="1"/>
</dbReference>
<evidence type="ECO:0000256" key="2">
    <source>
        <dbReference type="ARBA" id="ARBA00023125"/>
    </source>
</evidence>
<keyword evidence="2" id="KW-0238">DNA-binding</keyword>
<keyword evidence="3" id="KW-0804">Transcription</keyword>
<name>A0A1W1VXT5_9FIRM</name>
<evidence type="ECO:0000313" key="9">
    <source>
        <dbReference type="Proteomes" id="UP000192569"/>
    </source>
</evidence>
<dbReference type="SUPFAM" id="SSF55781">
    <property type="entry name" value="GAF domain-like"/>
    <property type="match status" value="1"/>
</dbReference>
<dbReference type="GO" id="GO:0003677">
    <property type="term" value="F:DNA binding"/>
    <property type="evidence" value="ECO:0007669"/>
    <property type="project" value="UniProtKB-KW"/>
</dbReference>
<proteinExistence type="predicted"/>
<dbReference type="PROSITE" id="PS51077">
    <property type="entry name" value="HTH_ICLR"/>
    <property type="match status" value="1"/>
</dbReference>
<dbReference type="STRING" id="698762.SAMN00808754_2102"/>
<dbReference type="InterPro" id="IPR029016">
    <property type="entry name" value="GAF-like_dom_sf"/>
</dbReference>
<dbReference type="PROSITE" id="PS51078">
    <property type="entry name" value="ICLR_ED"/>
    <property type="match status" value="1"/>
</dbReference>
<dbReference type="SMART" id="SM00346">
    <property type="entry name" value="HTH_ICLR"/>
    <property type="match status" value="1"/>
</dbReference>
<evidence type="ECO:0000256" key="4">
    <source>
        <dbReference type="ARBA" id="ARBA00058938"/>
    </source>
</evidence>
<dbReference type="Proteomes" id="UP000192569">
    <property type="component" value="Chromosome I"/>
</dbReference>
<accession>A0A1W1VXT5</accession>
<dbReference type="InterPro" id="IPR005471">
    <property type="entry name" value="Tscrpt_reg_IclR_N"/>
</dbReference>
<dbReference type="OrthoDB" id="9791752at2"/>
<dbReference type="Pfam" id="PF01614">
    <property type="entry name" value="IclR_C"/>
    <property type="match status" value="1"/>
</dbReference>
<dbReference type="EMBL" id="LT838272">
    <property type="protein sequence ID" value="SMB98060.1"/>
    <property type="molecule type" value="Genomic_DNA"/>
</dbReference>
<evidence type="ECO:0000313" key="8">
    <source>
        <dbReference type="EMBL" id="SMB98060.1"/>
    </source>
</evidence>
<gene>
    <name evidence="8" type="ORF">SAMN00808754_2102</name>
</gene>
<dbReference type="InterPro" id="IPR050707">
    <property type="entry name" value="HTH_MetabolicPath_Reg"/>
</dbReference>
<feature type="domain" description="IclR-ED" evidence="7">
    <location>
        <begin position="82"/>
        <end position="266"/>
    </location>
</feature>
<dbReference type="GO" id="GO:0045892">
    <property type="term" value="P:negative regulation of DNA-templated transcription"/>
    <property type="evidence" value="ECO:0007669"/>
    <property type="project" value="TreeGrafter"/>
</dbReference>
<dbReference type="PANTHER" id="PTHR30136">
    <property type="entry name" value="HELIX-TURN-HELIX TRANSCRIPTIONAL REGULATOR, ICLR FAMILY"/>
    <property type="match status" value="1"/>
</dbReference>
<dbReference type="FunFam" id="1.10.10.10:FF:000056">
    <property type="entry name" value="IclR family transcriptional regulator"/>
    <property type="match status" value="1"/>
</dbReference>
<dbReference type="InterPro" id="IPR036388">
    <property type="entry name" value="WH-like_DNA-bd_sf"/>
</dbReference>
<comment type="function">
    <text evidence="4">May be an activator protein for the gylABX operon.</text>
</comment>
<evidence type="ECO:0000256" key="1">
    <source>
        <dbReference type="ARBA" id="ARBA00023015"/>
    </source>
</evidence>
<feature type="domain" description="HTH iclR-type" evidence="6">
    <location>
        <begin position="19"/>
        <end position="81"/>
    </location>
</feature>
<dbReference type="RefSeq" id="WP_084665669.1">
    <property type="nucleotide sequence ID" value="NZ_LT838272.1"/>
</dbReference>
<dbReference type="SUPFAM" id="SSF46785">
    <property type="entry name" value="Winged helix' DNA-binding domain"/>
    <property type="match status" value="1"/>
</dbReference>
<keyword evidence="1" id="KW-0805">Transcription regulation</keyword>
<sequence length="274" mass="30179">MVQKKGTQGNPNTKKIKGVQAVDRALIILEALARAEGPVTLSSLSAEVGLHISTVHRLLNTLARRGFVEQEPYQGRYRLGLKLFEIGHRALYSLDIRAVARPFLRQLVEEFNETANLAVLDGTEVVYIDQVESRNMVKMLARPGTRGPAYCTGAGKVLLAGLPPFQLERVLSNLNLYPYTPATITSIERLKRELEQIRQQGFAIDRGELEEGVRCVAAPIKNHEQRVVAALSVSGPSSRITEELIQTKLVEAVCRAAQAISEALGSDTSRQLRS</sequence>
<reference evidence="8 9" key="1">
    <citation type="submission" date="2017-04" db="EMBL/GenBank/DDBJ databases">
        <authorList>
            <person name="Afonso C.L."/>
            <person name="Miller P.J."/>
            <person name="Scott M.A."/>
            <person name="Spackman E."/>
            <person name="Goraichik I."/>
            <person name="Dimitrov K.M."/>
            <person name="Suarez D.L."/>
            <person name="Swayne D.E."/>
        </authorList>
    </citation>
    <scope>NUCLEOTIDE SEQUENCE [LARGE SCALE GENOMIC DNA]</scope>
    <source>
        <strain evidence="8 9">ToBE</strain>
    </source>
</reference>
<evidence type="ECO:0000256" key="5">
    <source>
        <dbReference type="ARBA" id="ARBA00070406"/>
    </source>
</evidence>
<dbReference type="Gene3D" id="1.10.10.10">
    <property type="entry name" value="Winged helix-like DNA-binding domain superfamily/Winged helix DNA-binding domain"/>
    <property type="match status" value="1"/>
</dbReference>
<evidence type="ECO:0000256" key="3">
    <source>
        <dbReference type="ARBA" id="ARBA00023163"/>
    </source>
</evidence>
<organism evidence="8 9">
    <name type="scientific">Thermanaeromonas toyohensis ToBE</name>
    <dbReference type="NCBI Taxonomy" id="698762"/>
    <lineage>
        <taxon>Bacteria</taxon>
        <taxon>Bacillati</taxon>
        <taxon>Bacillota</taxon>
        <taxon>Clostridia</taxon>
        <taxon>Neomoorellales</taxon>
        <taxon>Neomoorellaceae</taxon>
        <taxon>Thermanaeromonas</taxon>
    </lineage>
</organism>
<dbReference type="InterPro" id="IPR036390">
    <property type="entry name" value="WH_DNA-bd_sf"/>
</dbReference>
<dbReference type="InterPro" id="IPR014757">
    <property type="entry name" value="Tscrpt_reg_IclR_C"/>
</dbReference>
<dbReference type="PANTHER" id="PTHR30136:SF24">
    <property type="entry name" value="HTH-TYPE TRANSCRIPTIONAL REPRESSOR ALLR"/>
    <property type="match status" value="1"/>
</dbReference>
<dbReference type="Pfam" id="PF09339">
    <property type="entry name" value="HTH_IclR"/>
    <property type="match status" value="1"/>
</dbReference>
<evidence type="ECO:0000259" key="6">
    <source>
        <dbReference type="PROSITE" id="PS51077"/>
    </source>
</evidence>
<protein>
    <recommendedName>
        <fullName evidence="5">Glycerol operon regulatory protein</fullName>
    </recommendedName>
</protein>
<evidence type="ECO:0000259" key="7">
    <source>
        <dbReference type="PROSITE" id="PS51078"/>
    </source>
</evidence>